<dbReference type="EMBL" id="JXQQ01000009">
    <property type="protein sequence ID" value="KIQ35551.1"/>
    <property type="molecule type" value="Genomic_DNA"/>
</dbReference>
<evidence type="ECO:0000259" key="2">
    <source>
        <dbReference type="Pfam" id="PF22725"/>
    </source>
</evidence>
<name>A0A0D0MSS1_VARPD</name>
<accession>A0A0D0MSS1</accession>
<dbReference type="InterPro" id="IPR000683">
    <property type="entry name" value="Gfo/Idh/MocA-like_OxRdtase_N"/>
</dbReference>
<gene>
    <name evidence="3" type="ORF">RT97_04330</name>
</gene>
<evidence type="ECO:0000259" key="1">
    <source>
        <dbReference type="Pfam" id="PF01408"/>
    </source>
</evidence>
<dbReference type="Gene3D" id="3.30.360.10">
    <property type="entry name" value="Dihydrodipicolinate Reductase, domain 2"/>
    <property type="match status" value="1"/>
</dbReference>
<dbReference type="PANTHER" id="PTHR43708:SF3">
    <property type="entry name" value="OXIDOREDUCTASE"/>
    <property type="match status" value="1"/>
</dbReference>
<proteinExistence type="predicted"/>
<protein>
    <submittedName>
        <fullName evidence="3">Oxidoreductase</fullName>
    </submittedName>
</protein>
<feature type="domain" description="Gfo/Idh/MocA-like oxidoreductase N-terminal" evidence="1">
    <location>
        <begin position="9"/>
        <end position="141"/>
    </location>
</feature>
<sequence>MSSIPLRKLRYAMVGGGRDAFIGAVHRKAMALDGQIELVAGALSSSPDKARASGRDLGLADDRNHGDWQTLLADELRRPADQRIDFVSIVTPNHVHFPVAQAFADAGFHVVCDKPLVHTRDQADALVATVAKQGTVFGVTYNYTGYPMVRQAREMVRSGQLGDIRKIVVEYNQGWLASHVEGSGSNKQADWRTDPARSGAAGAIGDIGSHAENLVASITGLEIESLCADLTAHVPGRMLDDDGSLLLRFKGGARGVLIASQISTGLENDLRLRISGALGTLEWHQEQPSQLVHLPHDGPKRIFTRGGPWLCEAAQRASRLPTGHPEGFIEAFANIYAGVAADIRARLAGQTADPLAADYPRVEDGARGVRFIERTVASAQSQLKWTPW</sequence>
<dbReference type="AlphaFoldDB" id="A0A0D0MSS1"/>
<dbReference type="InterPro" id="IPR055170">
    <property type="entry name" value="GFO_IDH_MocA-like_dom"/>
</dbReference>
<comment type="caution">
    <text evidence="3">The sequence shown here is derived from an EMBL/GenBank/DDBJ whole genome shotgun (WGS) entry which is preliminary data.</text>
</comment>
<dbReference type="RefSeq" id="WP_042577554.1">
    <property type="nucleotide sequence ID" value="NZ_JXQQ01000009.1"/>
</dbReference>
<dbReference type="PANTHER" id="PTHR43708">
    <property type="entry name" value="CONSERVED EXPRESSED OXIDOREDUCTASE (EUROFUNG)"/>
    <property type="match status" value="1"/>
</dbReference>
<reference evidence="3 4" key="1">
    <citation type="submission" date="2014-12" db="EMBL/GenBank/DDBJ databases">
        <title>16Stimator: statistical estimation of ribosomal gene copy numbers from draft genome assemblies.</title>
        <authorList>
            <person name="Perisin M.A."/>
            <person name="Vetter M."/>
            <person name="Gilbert J.A."/>
            <person name="Bergelson J."/>
        </authorList>
    </citation>
    <scope>NUCLEOTIDE SEQUENCE [LARGE SCALE GENOMIC DNA]</scope>
    <source>
        <strain evidence="3 4">MEDvA23</strain>
    </source>
</reference>
<dbReference type="Gene3D" id="3.40.50.720">
    <property type="entry name" value="NAD(P)-binding Rossmann-like Domain"/>
    <property type="match status" value="1"/>
</dbReference>
<dbReference type="Pfam" id="PF22725">
    <property type="entry name" value="GFO_IDH_MocA_C3"/>
    <property type="match status" value="1"/>
</dbReference>
<dbReference type="OrthoDB" id="9801953at2"/>
<evidence type="ECO:0000313" key="3">
    <source>
        <dbReference type="EMBL" id="KIQ35551.1"/>
    </source>
</evidence>
<feature type="domain" description="GFO/IDH/MocA-like oxidoreductase" evidence="2">
    <location>
        <begin position="149"/>
        <end position="282"/>
    </location>
</feature>
<dbReference type="SUPFAM" id="SSF55347">
    <property type="entry name" value="Glyceraldehyde-3-phosphate dehydrogenase-like, C-terminal domain"/>
    <property type="match status" value="1"/>
</dbReference>
<evidence type="ECO:0000313" key="4">
    <source>
        <dbReference type="Proteomes" id="UP000032067"/>
    </source>
</evidence>
<dbReference type="SUPFAM" id="SSF51735">
    <property type="entry name" value="NAD(P)-binding Rossmann-fold domains"/>
    <property type="match status" value="1"/>
</dbReference>
<dbReference type="Pfam" id="PF01408">
    <property type="entry name" value="GFO_IDH_MocA"/>
    <property type="match status" value="1"/>
</dbReference>
<organism evidence="3 4">
    <name type="scientific">Variovorax paradoxus</name>
    <dbReference type="NCBI Taxonomy" id="34073"/>
    <lineage>
        <taxon>Bacteria</taxon>
        <taxon>Pseudomonadati</taxon>
        <taxon>Pseudomonadota</taxon>
        <taxon>Betaproteobacteria</taxon>
        <taxon>Burkholderiales</taxon>
        <taxon>Comamonadaceae</taxon>
        <taxon>Variovorax</taxon>
    </lineage>
</organism>
<dbReference type="GO" id="GO:0000166">
    <property type="term" value="F:nucleotide binding"/>
    <property type="evidence" value="ECO:0007669"/>
    <property type="project" value="InterPro"/>
</dbReference>
<dbReference type="InterPro" id="IPR051317">
    <property type="entry name" value="Gfo/Idh/MocA_oxidoreduct"/>
</dbReference>
<dbReference type="InterPro" id="IPR036291">
    <property type="entry name" value="NAD(P)-bd_dom_sf"/>
</dbReference>
<dbReference type="Proteomes" id="UP000032067">
    <property type="component" value="Unassembled WGS sequence"/>
</dbReference>